<reference evidence="2" key="1">
    <citation type="submission" date="2019-09" db="EMBL/GenBank/DDBJ databases">
        <title>Characterisation of the sponge microbiome using genome-centric metagenomics.</title>
        <authorList>
            <person name="Engelberts J.P."/>
            <person name="Robbins S.J."/>
            <person name="De Goeij J.M."/>
            <person name="Aranda M."/>
            <person name="Bell S.C."/>
            <person name="Webster N.S."/>
        </authorList>
    </citation>
    <scope>NUCLEOTIDE SEQUENCE</scope>
    <source>
        <strain evidence="2">SB0661_bin_32</strain>
    </source>
</reference>
<dbReference type="CDD" id="cd04179">
    <property type="entry name" value="DPM_DPG-synthase_like"/>
    <property type="match status" value="1"/>
</dbReference>
<evidence type="ECO:0000313" key="2">
    <source>
        <dbReference type="EMBL" id="MYC95870.1"/>
    </source>
</evidence>
<accession>A0A6B1D7A3</accession>
<dbReference type="EMBL" id="VXMH01000069">
    <property type="protein sequence ID" value="MYC95870.1"/>
    <property type="molecule type" value="Genomic_DNA"/>
</dbReference>
<dbReference type="InterPro" id="IPR001173">
    <property type="entry name" value="Glyco_trans_2-like"/>
</dbReference>
<proteinExistence type="predicted"/>
<dbReference type="Gene3D" id="3.90.550.10">
    <property type="entry name" value="Spore Coat Polysaccharide Biosynthesis Protein SpsA, Chain A"/>
    <property type="match status" value="1"/>
</dbReference>
<feature type="domain" description="Glycosyltransferase 2-like" evidence="1">
    <location>
        <begin position="1"/>
        <end position="133"/>
    </location>
</feature>
<dbReference type="SUPFAM" id="SSF53448">
    <property type="entry name" value="Nucleotide-diphospho-sugar transferases"/>
    <property type="match status" value="1"/>
</dbReference>
<dbReference type="AlphaFoldDB" id="A0A6B1D7A3"/>
<dbReference type="InterPro" id="IPR029044">
    <property type="entry name" value="Nucleotide-diphossugar_trans"/>
</dbReference>
<dbReference type="GO" id="GO:0016740">
    <property type="term" value="F:transferase activity"/>
    <property type="evidence" value="ECO:0007669"/>
    <property type="project" value="UniProtKB-KW"/>
</dbReference>
<protein>
    <submittedName>
        <fullName evidence="2">Glycosyltransferase family 2 protein</fullName>
    </submittedName>
</protein>
<evidence type="ECO:0000259" key="1">
    <source>
        <dbReference type="Pfam" id="PF00535"/>
    </source>
</evidence>
<dbReference type="InterPro" id="IPR050256">
    <property type="entry name" value="Glycosyltransferase_2"/>
</dbReference>
<dbReference type="Pfam" id="PF00535">
    <property type="entry name" value="Glycos_transf_2"/>
    <property type="match status" value="1"/>
</dbReference>
<organism evidence="2">
    <name type="scientific">Caldilineaceae bacterium SB0661_bin_32</name>
    <dbReference type="NCBI Taxonomy" id="2605255"/>
    <lineage>
        <taxon>Bacteria</taxon>
        <taxon>Bacillati</taxon>
        <taxon>Chloroflexota</taxon>
        <taxon>Caldilineae</taxon>
        <taxon>Caldilineales</taxon>
        <taxon>Caldilineaceae</taxon>
    </lineage>
</organism>
<name>A0A6B1D7A3_9CHLR</name>
<sequence length="240" mass="26882">MPVYNEIGTLEEIIRRVRAVDLTVNADGAPDLNGGPTRLEKEIIIVDDGSTDGTRDILARLQGEEPEDLRIIYHERNGGKGAALRTGFEAATGAIYVVQDADLEYNPGDYVRLLAPILEGRTDVVYGSRFLGGPRAAMSLSHTIGNKGVTWFTNLLYGTVLTDMETCYKCFRRDVIEGMTLHSQRFEIEAELTAKILKRNYPIFETPISYNGRQFHEGKKLTWRDGFTAIAALIKYRFSD</sequence>
<dbReference type="PANTHER" id="PTHR48090:SF7">
    <property type="entry name" value="RFBJ PROTEIN"/>
    <property type="match status" value="1"/>
</dbReference>
<comment type="caution">
    <text evidence="2">The sequence shown here is derived from an EMBL/GenBank/DDBJ whole genome shotgun (WGS) entry which is preliminary data.</text>
</comment>
<gene>
    <name evidence="2" type="ORF">F4X14_12980</name>
</gene>
<keyword evidence="2" id="KW-0808">Transferase</keyword>
<dbReference type="PANTHER" id="PTHR48090">
    <property type="entry name" value="UNDECAPRENYL-PHOSPHATE 4-DEOXY-4-FORMAMIDO-L-ARABINOSE TRANSFERASE-RELATED"/>
    <property type="match status" value="1"/>
</dbReference>